<dbReference type="InterPro" id="IPR037034">
    <property type="entry name" value="RNA_pol_Rpb2_2_sf"/>
</dbReference>
<dbReference type="SUPFAM" id="SSF64484">
    <property type="entry name" value="beta and beta-prime subunits of DNA dependent RNA-polymerase"/>
    <property type="match status" value="1"/>
</dbReference>
<dbReference type="Pfam" id="PF04563">
    <property type="entry name" value="RNA_pol_Rpb2_1"/>
    <property type="match status" value="1"/>
</dbReference>
<dbReference type="InterPro" id="IPR015712">
    <property type="entry name" value="DNA-dir_RNA_pol_su2"/>
</dbReference>
<organism evidence="10 11">
    <name type="scientific">Candidatus Parvarchaeum acidiphilum ARMAN-4</name>
    <dbReference type="NCBI Taxonomy" id="662760"/>
    <lineage>
        <taxon>Archaea</taxon>
        <taxon>Candidatus Parvarchaeota</taxon>
        <taxon>Candidatus Parvarchaeum</taxon>
    </lineage>
</organism>
<dbReference type="InterPro" id="IPR007642">
    <property type="entry name" value="RNA_pol_Rpb2_2"/>
</dbReference>
<evidence type="ECO:0000256" key="4">
    <source>
        <dbReference type="ARBA" id="ARBA00022695"/>
    </source>
</evidence>
<dbReference type="GO" id="GO:0032549">
    <property type="term" value="F:ribonucleoside binding"/>
    <property type="evidence" value="ECO:0007669"/>
    <property type="project" value="InterPro"/>
</dbReference>
<feature type="domain" description="RNA polymerase Rpb2" evidence="7">
    <location>
        <begin position="186"/>
        <end position="337"/>
    </location>
</feature>
<feature type="domain" description="RNA polymerase Rpb2" evidence="9">
    <location>
        <begin position="406"/>
        <end position="468"/>
    </location>
</feature>
<evidence type="ECO:0000256" key="3">
    <source>
        <dbReference type="ARBA" id="ARBA00022679"/>
    </source>
</evidence>
<reference evidence="10 11" key="1">
    <citation type="journal article" date="2010" name="Proc. Natl. Acad. Sci. U.S.A.">
        <title>Enigmatic, ultrasmall, uncultivated Archaea.</title>
        <authorList>
            <person name="Baker B.J."/>
            <person name="Comolli L.R."/>
            <person name="Dick G.J."/>
            <person name="Hauser L.J."/>
            <person name="Hyatt D."/>
            <person name="Dill B.D."/>
            <person name="Land M.L."/>
            <person name="Verberkmoes N.C."/>
            <person name="Hettich R.L."/>
            <person name="Banfield J.F."/>
        </authorList>
    </citation>
    <scope>NUCLEOTIDE SEQUENCE [LARGE SCALE GENOMIC DNA]</scope>
</reference>
<evidence type="ECO:0000256" key="5">
    <source>
        <dbReference type="ARBA" id="ARBA00023163"/>
    </source>
</evidence>
<dbReference type="GO" id="GO:0000428">
    <property type="term" value="C:DNA-directed RNA polymerase complex"/>
    <property type="evidence" value="ECO:0007669"/>
    <property type="project" value="UniProtKB-KW"/>
</dbReference>
<accession>D2EG09</accession>
<evidence type="ECO:0000259" key="7">
    <source>
        <dbReference type="Pfam" id="PF04561"/>
    </source>
</evidence>
<dbReference type="PANTHER" id="PTHR20856">
    <property type="entry name" value="DNA-DIRECTED RNA POLYMERASE I SUBUNIT 2"/>
    <property type="match status" value="1"/>
</dbReference>
<dbReference type="AlphaFoldDB" id="D2EG09"/>
<keyword evidence="2" id="KW-0240">DNA-directed RNA polymerase</keyword>
<dbReference type="Pfam" id="PF04561">
    <property type="entry name" value="RNA_pol_Rpb2_2"/>
    <property type="match status" value="1"/>
</dbReference>
<dbReference type="InterPro" id="IPR007644">
    <property type="entry name" value="RNA_pol_bsu_protrusion"/>
</dbReference>
<evidence type="ECO:0000259" key="9">
    <source>
        <dbReference type="Pfam" id="PF04565"/>
    </source>
</evidence>
<protein>
    <recommendedName>
        <fullName evidence="1">DNA-directed RNA polymerase</fullName>
        <ecNumber evidence="1">2.7.7.6</ecNumber>
    </recommendedName>
</protein>
<dbReference type="Gene3D" id="3.90.1100.10">
    <property type="match status" value="1"/>
</dbReference>
<dbReference type="InterPro" id="IPR007645">
    <property type="entry name" value="RNA_pol_Rpb2_3"/>
</dbReference>
<comment type="similarity">
    <text evidence="6">Belongs to the RNA polymerase beta chain family.</text>
</comment>
<keyword evidence="4" id="KW-0548">Nucleotidyltransferase</keyword>
<dbReference type="Gene3D" id="3.90.1110.10">
    <property type="entry name" value="RNA polymerase Rpb2, domain 2"/>
    <property type="match status" value="1"/>
</dbReference>
<evidence type="ECO:0000256" key="1">
    <source>
        <dbReference type="ARBA" id="ARBA00012418"/>
    </source>
</evidence>
<dbReference type="GO" id="GO:0006351">
    <property type="term" value="P:DNA-templated transcription"/>
    <property type="evidence" value="ECO:0007669"/>
    <property type="project" value="InterPro"/>
</dbReference>
<sequence length="492" mass="55374">MENDRYKILLKSALDSTALAAHHISSFEYFIGNGLKKIIDTEGLIEPVIKPAGVDDFKIKINKITIGKPDIIEADSIVRLINPMEARIRDLTYDAPLMLSVSYLANGKEILEEEVFIGRMPIIVKSKYCNLYGLSPSELTEAKEDPTDPGGYFIINGTERIIITTEDLAPNNILISKDNQEGFKFSAKIFADADSIKVPHTLQMSSSNLLYITFGKLKRVPIVTLIKALGITNENEIIKKIGKDDDDIINTIDMNLIAFNTSSENEALDSIGKMLHSIHTKETAELNIDSLLFPFLGRDKDSRKIKAEYVMYVSNLLIKSALAGKEVDKDHYSNKRLHAESYNLDMLFRFIFKQILNDAKYNFERGIRKDKVPDPKYIFTSDQLTARLRSALATGQWVGGRVGITQHLDRRSFPSTVSHLRKVESLLTSNRENYRARDLHGTQFGRFCAVETPEGPKIGLTKNLAMLSMMSKEGVDTETVKNLLKNYGVKKI</sequence>
<dbReference type="NCBIfam" id="NF007175">
    <property type="entry name" value="PRK09606.1"/>
    <property type="match status" value="1"/>
</dbReference>
<dbReference type="Proteomes" id="UP000009375">
    <property type="component" value="Unassembled WGS sequence"/>
</dbReference>
<keyword evidence="3" id="KW-0808">Transferase</keyword>
<name>D2EG09_PARA4</name>
<keyword evidence="5" id="KW-0804">Transcription</keyword>
<evidence type="ECO:0000259" key="8">
    <source>
        <dbReference type="Pfam" id="PF04563"/>
    </source>
</evidence>
<dbReference type="EC" id="2.7.7.6" evidence="1"/>
<evidence type="ECO:0000256" key="6">
    <source>
        <dbReference type="RuleBase" id="RU000434"/>
    </source>
</evidence>
<dbReference type="GO" id="GO:0003899">
    <property type="term" value="F:DNA-directed RNA polymerase activity"/>
    <property type="evidence" value="ECO:0007669"/>
    <property type="project" value="UniProtKB-EC"/>
</dbReference>
<evidence type="ECO:0000313" key="10">
    <source>
        <dbReference type="EMBL" id="EEZ92701.1"/>
    </source>
</evidence>
<dbReference type="Pfam" id="PF04565">
    <property type="entry name" value="RNA_pol_Rpb2_3"/>
    <property type="match status" value="1"/>
</dbReference>
<proteinExistence type="inferred from homology"/>
<evidence type="ECO:0000313" key="11">
    <source>
        <dbReference type="Proteomes" id="UP000009375"/>
    </source>
</evidence>
<dbReference type="EMBL" id="GG730051">
    <property type="protein sequence ID" value="EEZ92701.1"/>
    <property type="molecule type" value="Genomic_DNA"/>
</dbReference>
<gene>
    <name evidence="10" type="ORF">BJBARM4_0692</name>
</gene>
<feature type="domain" description="RNA polymerase beta subunit protrusion" evidence="8">
    <location>
        <begin position="19"/>
        <end position="385"/>
    </location>
</feature>
<evidence type="ECO:0000256" key="2">
    <source>
        <dbReference type="ARBA" id="ARBA00022478"/>
    </source>
</evidence>
<dbReference type="GO" id="GO:0003677">
    <property type="term" value="F:DNA binding"/>
    <property type="evidence" value="ECO:0007669"/>
    <property type="project" value="InterPro"/>
</dbReference>